<dbReference type="HAMAP" id="MF_01369_B">
    <property type="entry name" value="Ribosomal_uL23_B"/>
    <property type="match status" value="1"/>
</dbReference>
<evidence type="ECO:0000256" key="8">
    <source>
        <dbReference type="RuleBase" id="RU003934"/>
    </source>
</evidence>
<gene>
    <name evidence="9" type="primary">rpl23</name>
</gene>
<dbReference type="GO" id="GO:1990904">
    <property type="term" value="C:ribonucleoprotein complex"/>
    <property type="evidence" value="ECO:0007669"/>
    <property type="project" value="UniProtKB-KW"/>
</dbReference>
<dbReference type="GO" id="GO:0019843">
    <property type="term" value="F:rRNA binding"/>
    <property type="evidence" value="ECO:0007669"/>
    <property type="project" value="UniProtKB-KW"/>
</dbReference>
<evidence type="ECO:0000256" key="1">
    <source>
        <dbReference type="ARBA" id="ARBA00006700"/>
    </source>
</evidence>
<protein>
    <recommendedName>
        <fullName evidence="6">Large ribosomal subunit protein uL23c</fullName>
    </recommendedName>
    <alternativeName>
        <fullName evidence="7">50S ribosomal protein L23, chloroplastic</fullName>
    </alternativeName>
</protein>
<keyword evidence="3" id="KW-0694">RNA-binding</keyword>
<dbReference type="Pfam" id="PF00276">
    <property type="entry name" value="Ribosomal_L23"/>
    <property type="match status" value="1"/>
</dbReference>
<dbReference type="EMBL" id="JN022705">
    <property type="protein sequence ID" value="AEI29561.1"/>
    <property type="molecule type" value="Genomic_DNA"/>
</dbReference>
<dbReference type="InterPro" id="IPR001014">
    <property type="entry name" value="Ribosomal_uL23_CS"/>
</dbReference>
<dbReference type="GO" id="GO:0003735">
    <property type="term" value="F:structural constituent of ribosome"/>
    <property type="evidence" value="ECO:0007669"/>
    <property type="project" value="InterPro"/>
</dbReference>
<organism evidence="9">
    <name type="scientific">Emiliania huxleyi</name>
    <name type="common">Coccolithophore</name>
    <name type="synonym">Pontosphaera huxleyi</name>
    <dbReference type="NCBI Taxonomy" id="2903"/>
    <lineage>
        <taxon>Eukaryota</taxon>
        <taxon>Haptista</taxon>
        <taxon>Haptophyta</taxon>
        <taxon>Prymnesiophyceae</taxon>
        <taxon>Isochrysidales</taxon>
        <taxon>Noelaerhabdaceae</taxon>
        <taxon>Emiliania</taxon>
    </lineage>
</organism>
<accession>H9LTL3</accession>
<dbReference type="InterPro" id="IPR012677">
    <property type="entry name" value="Nucleotide-bd_a/b_plait_sf"/>
</dbReference>
<dbReference type="GeneID" id="3562488"/>
<dbReference type="InterPro" id="IPR013025">
    <property type="entry name" value="Ribosomal_uL23-like"/>
</dbReference>
<evidence type="ECO:0000256" key="3">
    <source>
        <dbReference type="ARBA" id="ARBA00022884"/>
    </source>
</evidence>
<dbReference type="InterPro" id="IPR012678">
    <property type="entry name" value="Ribosomal_uL23/eL15/eS24_sf"/>
</dbReference>
<comment type="similarity">
    <text evidence="1 8">Belongs to the universal ribosomal protein uL23 family.</text>
</comment>
<evidence type="ECO:0000313" key="9">
    <source>
        <dbReference type="EMBL" id="AEI29561.1"/>
    </source>
</evidence>
<evidence type="ECO:0000256" key="6">
    <source>
        <dbReference type="ARBA" id="ARBA00035287"/>
    </source>
</evidence>
<keyword evidence="5 8" id="KW-0687">Ribonucleoprotein</keyword>
<evidence type="ECO:0000256" key="5">
    <source>
        <dbReference type="ARBA" id="ARBA00023274"/>
    </source>
</evidence>
<dbReference type="FunFam" id="3.30.70.330:FF:000001">
    <property type="entry name" value="50S ribosomal protein L23"/>
    <property type="match status" value="1"/>
</dbReference>
<evidence type="ECO:0000256" key="2">
    <source>
        <dbReference type="ARBA" id="ARBA00022730"/>
    </source>
</evidence>
<evidence type="ECO:0000256" key="7">
    <source>
        <dbReference type="ARBA" id="ARBA00035366"/>
    </source>
</evidence>
<reference evidence="9" key="1">
    <citation type="journal article" date="2012" name="J. Eukaryot. Microbiol.">
        <title>Twenty-Fold Difference in Evolutionary Rates between the Mitochondrial and Plastid Genomes of Species with Secondary Red Plastids.</title>
        <authorList>
            <person name="Smith D.R."/>
            <person name="Keeling P.J."/>
        </authorList>
    </citation>
    <scope>NUCLEOTIDE SEQUENCE</scope>
</reference>
<dbReference type="PROSITE" id="PS00050">
    <property type="entry name" value="RIBOSOMAL_L23"/>
    <property type="match status" value="1"/>
</dbReference>
<keyword evidence="9" id="KW-0934">Plastid</keyword>
<keyword evidence="2" id="KW-0699">rRNA-binding</keyword>
<dbReference type="AlphaFoldDB" id="H9LTL3"/>
<dbReference type="NCBIfam" id="NF004363">
    <property type="entry name" value="PRK05738.2-4"/>
    <property type="match status" value="1"/>
</dbReference>
<sequence length="99" mass="11103">MCTSSKSLLDLIKYPILTEKTSRLIEQNQYSFAVDRKADKISIKSAVEALFDVQVVAVNTANQPLKKRRVGKFIGKKSRVKRAVVTLAPENSITFFENA</sequence>
<dbReference type="NCBIfam" id="NF004368">
    <property type="entry name" value="PRK05738.3-4"/>
    <property type="match status" value="1"/>
</dbReference>
<dbReference type="SMR" id="H9LTL3"/>
<dbReference type="RefSeq" id="YP_277404.1">
    <property type="nucleotide sequence ID" value="NC_007288.1"/>
</dbReference>
<proteinExistence type="inferred from homology"/>
<dbReference type="PANTHER" id="PTHR11620">
    <property type="entry name" value="60S RIBOSOMAL PROTEIN L23A"/>
    <property type="match status" value="1"/>
</dbReference>
<geneLocation type="plastid" evidence="9"/>
<name>H9LTL3_EMIHU</name>
<dbReference type="GO" id="GO:0005840">
    <property type="term" value="C:ribosome"/>
    <property type="evidence" value="ECO:0007669"/>
    <property type="project" value="UniProtKB-KW"/>
</dbReference>
<dbReference type="SUPFAM" id="SSF54189">
    <property type="entry name" value="Ribosomal proteins S24e, L23 and L15e"/>
    <property type="match status" value="1"/>
</dbReference>
<dbReference type="GO" id="GO:0006412">
    <property type="term" value="P:translation"/>
    <property type="evidence" value="ECO:0007669"/>
    <property type="project" value="InterPro"/>
</dbReference>
<keyword evidence="4 8" id="KW-0689">Ribosomal protein</keyword>
<dbReference type="Gene3D" id="3.30.70.330">
    <property type="match status" value="1"/>
</dbReference>
<evidence type="ECO:0000256" key="4">
    <source>
        <dbReference type="ARBA" id="ARBA00022980"/>
    </source>
</evidence>